<keyword evidence="3" id="KW-1185">Reference proteome</keyword>
<name>A0A9Q1JER5_9CARY</name>
<sequence length="196" mass="21850">MNEGRSSGRGVSVDSSSNYAVDLRHHCSVVFYISLSRAAATIYPNPSQRHYRAVLNGKVTHHHFFLTLPSEIEHTRRCGLVAQTVRAGEGPTQEIEPPSVSSPTSRGYHRRLPNDTSDRRCVLLGGDDGINGVMMYVGGTTRCVWVSEDMGAGDVWKVLEETVGVGLMGKTVWYNMKYDRRLMLPFVNDGNEHIPW</sequence>
<feature type="region of interest" description="Disordered" evidence="1">
    <location>
        <begin position="87"/>
        <end position="111"/>
    </location>
</feature>
<proteinExistence type="predicted"/>
<evidence type="ECO:0000313" key="2">
    <source>
        <dbReference type="EMBL" id="KAJ8420632.1"/>
    </source>
</evidence>
<reference evidence="2" key="1">
    <citation type="submission" date="2022-04" db="EMBL/GenBank/DDBJ databases">
        <title>Carnegiea gigantea Genome sequencing and assembly v2.</title>
        <authorList>
            <person name="Copetti D."/>
            <person name="Sanderson M.J."/>
            <person name="Burquez A."/>
            <person name="Wojciechowski M.F."/>
        </authorList>
    </citation>
    <scope>NUCLEOTIDE SEQUENCE</scope>
    <source>
        <strain evidence="2">SGP5-SGP5p</strain>
        <tissue evidence="2">Aerial part</tissue>
    </source>
</reference>
<organism evidence="2 3">
    <name type="scientific">Carnegiea gigantea</name>
    <dbReference type="NCBI Taxonomy" id="171969"/>
    <lineage>
        <taxon>Eukaryota</taxon>
        <taxon>Viridiplantae</taxon>
        <taxon>Streptophyta</taxon>
        <taxon>Embryophyta</taxon>
        <taxon>Tracheophyta</taxon>
        <taxon>Spermatophyta</taxon>
        <taxon>Magnoliopsida</taxon>
        <taxon>eudicotyledons</taxon>
        <taxon>Gunneridae</taxon>
        <taxon>Pentapetalae</taxon>
        <taxon>Caryophyllales</taxon>
        <taxon>Cactineae</taxon>
        <taxon>Cactaceae</taxon>
        <taxon>Cactoideae</taxon>
        <taxon>Echinocereeae</taxon>
        <taxon>Carnegiea</taxon>
    </lineage>
</organism>
<evidence type="ECO:0000256" key="1">
    <source>
        <dbReference type="SAM" id="MobiDB-lite"/>
    </source>
</evidence>
<evidence type="ECO:0000313" key="3">
    <source>
        <dbReference type="Proteomes" id="UP001153076"/>
    </source>
</evidence>
<dbReference type="EMBL" id="JAKOGI010003275">
    <property type="protein sequence ID" value="KAJ8420632.1"/>
    <property type="molecule type" value="Genomic_DNA"/>
</dbReference>
<accession>A0A9Q1JER5</accession>
<dbReference type="Proteomes" id="UP001153076">
    <property type="component" value="Unassembled WGS sequence"/>
</dbReference>
<comment type="caution">
    <text evidence="2">The sequence shown here is derived from an EMBL/GenBank/DDBJ whole genome shotgun (WGS) entry which is preliminary data.</text>
</comment>
<dbReference type="AlphaFoldDB" id="A0A9Q1JER5"/>
<protein>
    <submittedName>
        <fullName evidence="2">Uncharacterized protein</fullName>
    </submittedName>
</protein>
<gene>
    <name evidence="2" type="ORF">Cgig2_009445</name>
</gene>